<dbReference type="OrthoDB" id="551766at2759"/>
<proteinExistence type="predicted"/>
<keyword evidence="3" id="KW-1185">Reference proteome</keyword>
<evidence type="ECO:0000313" key="2">
    <source>
        <dbReference type="EMBL" id="PNW86123.1"/>
    </source>
</evidence>
<feature type="region of interest" description="Disordered" evidence="1">
    <location>
        <begin position="57"/>
        <end position="77"/>
    </location>
</feature>
<dbReference type="InParanoid" id="A0A2K3E008"/>
<accession>A0A2K3E008</accession>
<reference evidence="2 3" key="1">
    <citation type="journal article" date="2007" name="Science">
        <title>The Chlamydomonas genome reveals the evolution of key animal and plant functions.</title>
        <authorList>
            <person name="Merchant S.S."/>
            <person name="Prochnik S.E."/>
            <person name="Vallon O."/>
            <person name="Harris E.H."/>
            <person name="Karpowicz S.J."/>
            <person name="Witman G.B."/>
            <person name="Terry A."/>
            <person name="Salamov A."/>
            <person name="Fritz-Laylin L.K."/>
            <person name="Marechal-Drouard L."/>
            <person name="Marshall W.F."/>
            <person name="Qu L.H."/>
            <person name="Nelson D.R."/>
            <person name="Sanderfoot A.A."/>
            <person name="Spalding M.H."/>
            <person name="Kapitonov V.V."/>
            <person name="Ren Q."/>
            <person name="Ferris P."/>
            <person name="Lindquist E."/>
            <person name="Shapiro H."/>
            <person name="Lucas S.M."/>
            <person name="Grimwood J."/>
            <person name="Schmutz J."/>
            <person name="Cardol P."/>
            <person name="Cerutti H."/>
            <person name="Chanfreau G."/>
            <person name="Chen C.L."/>
            <person name="Cognat V."/>
            <person name="Croft M.T."/>
            <person name="Dent R."/>
            <person name="Dutcher S."/>
            <person name="Fernandez E."/>
            <person name="Fukuzawa H."/>
            <person name="Gonzalez-Ballester D."/>
            <person name="Gonzalez-Halphen D."/>
            <person name="Hallmann A."/>
            <person name="Hanikenne M."/>
            <person name="Hippler M."/>
            <person name="Inwood W."/>
            <person name="Jabbari K."/>
            <person name="Kalanon M."/>
            <person name="Kuras R."/>
            <person name="Lefebvre P.A."/>
            <person name="Lemaire S.D."/>
            <person name="Lobanov A.V."/>
            <person name="Lohr M."/>
            <person name="Manuell A."/>
            <person name="Meier I."/>
            <person name="Mets L."/>
            <person name="Mittag M."/>
            <person name="Mittelmeier T."/>
            <person name="Moroney J.V."/>
            <person name="Moseley J."/>
            <person name="Napoli C."/>
            <person name="Nedelcu A.M."/>
            <person name="Niyogi K."/>
            <person name="Novoselov S.V."/>
            <person name="Paulsen I.T."/>
            <person name="Pazour G."/>
            <person name="Purton S."/>
            <person name="Ral J.P."/>
            <person name="Riano-Pachon D.M."/>
            <person name="Riekhof W."/>
            <person name="Rymarquis L."/>
            <person name="Schroda M."/>
            <person name="Stern D."/>
            <person name="Umen J."/>
            <person name="Willows R."/>
            <person name="Wilson N."/>
            <person name="Zimmer S.L."/>
            <person name="Allmer J."/>
            <person name="Balk J."/>
            <person name="Bisova K."/>
            <person name="Chen C.J."/>
            <person name="Elias M."/>
            <person name="Gendler K."/>
            <person name="Hauser C."/>
            <person name="Lamb M.R."/>
            <person name="Ledford H."/>
            <person name="Long J.C."/>
            <person name="Minagawa J."/>
            <person name="Page M.D."/>
            <person name="Pan J."/>
            <person name="Pootakham W."/>
            <person name="Roje S."/>
            <person name="Rose A."/>
            <person name="Stahlberg E."/>
            <person name="Terauchi A.M."/>
            <person name="Yang P."/>
            <person name="Ball S."/>
            <person name="Bowler C."/>
            <person name="Dieckmann C.L."/>
            <person name="Gladyshev V.N."/>
            <person name="Green P."/>
            <person name="Jorgensen R."/>
            <person name="Mayfield S."/>
            <person name="Mueller-Roeber B."/>
            <person name="Rajamani S."/>
            <person name="Sayre R.T."/>
            <person name="Brokstein P."/>
            <person name="Dubchak I."/>
            <person name="Goodstein D."/>
            <person name="Hornick L."/>
            <person name="Huang Y.W."/>
            <person name="Jhaveri J."/>
            <person name="Luo Y."/>
            <person name="Martinez D."/>
            <person name="Ngau W.C."/>
            <person name="Otillar B."/>
            <person name="Poliakov A."/>
            <person name="Porter A."/>
            <person name="Szajkowski L."/>
            <person name="Werner G."/>
            <person name="Zhou K."/>
            <person name="Grigoriev I.V."/>
            <person name="Rokhsar D.S."/>
            <person name="Grossman A.R."/>
        </authorList>
    </citation>
    <scope>NUCLEOTIDE SEQUENCE [LARGE SCALE GENOMIC DNA]</scope>
    <source>
        <strain evidence="3">CC-503</strain>
    </source>
</reference>
<dbReference type="GeneID" id="5727175"/>
<dbReference type="ExpressionAtlas" id="A0A2K3E008">
    <property type="expression patterns" value="baseline"/>
</dbReference>
<feature type="compositionally biased region" description="Low complexity" evidence="1">
    <location>
        <begin position="209"/>
        <end position="263"/>
    </location>
</feature>
<feature type="region of interest" description="Disordered" evidence="1">
    <location>
        <begin position="209"/>
        <end position="295"/>
    </location>
</feature>
<dbReference type="KEGG" id="cre:CHLRE_02g074200v5"/>
<dbReference type="Proteomes" id="UP000006906">
    <property type="component" value="Chromosome 2"/>
</dbReference>
<evidence type="ECO:0000256" key="1">
    <source>
        <dbReference type="SAM" id="MobiDB-lite"/>
    </source>
</evidence>
<protein>
    <submittedName>
        <fullName evidence="2">Uncharacterized protein</fullName>
    </submittedName>
</protein>
<dbReference type="PaxDb" id="3055-EDP06800"/>
<dbReference type="EMBL" id="CM008963">
    <property type="protein sequence ID" value="PNW86123.1"/>
    <property type="molecule type" value="Genomic_DNA"/>
</dbReference>
<organism evidence="2 3">
    <name type="scientific">Chlamydomonas reinhardtii</name>
    <name type="common">Chlamydomonas smithii</name>
    <dbReference type="NCBI Taxonomy" id="3055"/>
    <lineage>
        <taxon>Eukaryota</taxon>
        <taxon>Viridiplantae</taxon>
        <taxon>Chlorophyta</taxon>
        <taxon>core chlorophytes</taxon>
        <taxon>Chlorophyceae</taxon>
        <taxon>CS clade</taxon>
        <taxon>Chlamydomonadales</taxon>
        <taxon>Chlamydomonadaceae</taxon>
        <taxon>Chlamydomonas</taxon>
    </lineage>
</organism>
<dbReference type="RefSeq" id="XP_042926742.1">
    <property type="nucleotide sequence ID" value="XM_043059108.1"/>
</dbReference>
<evidence type="ECO:0000313" key="3">
    <source>
        <dbReference type="Proteomes" id="UP000006906"/>
    </source>
</evidence>
<feature type="compositionally biased region" description="Low complexity" evidence="1">
    <location>
        <begin position="57"/>
        <end position="72"/>
    </location>
</feature>
<sequence length="358" mass="35238">MSRILLGTLRSAPSSRAAGTGESRRICGERTLPSAPAGRLRERVDCAWRSTATAATAASAPAPTSSAVAAPPQESGPTYYESTGLDFIDLVHLDERVVHTRLHEAVLFRTLVCSAGATSACPTWRRASFTAAPTAPAPPAPSHTCGAPVASAAAEPINVKRLKSYRDHVTRNLAPTVAKGFATAARAAGIIIAAAPPATAAIAAASSQQPSAKTSPTATAASTGSLAVGPAGNASSSTGGVASSSPASRQQLQKQGQAQLQGQTHHHNTSAGGGGGGSSPRPSPRTAISVKATGSAPSGLSGSVAAMAASAAASAAVALERPPVAVAAKVVAAAAAWGPPPANDIEVVGSGAGGMFDF</sequence>
<dbReference type="AlphaFoldDB" id="A0A2K3E008"/>
<gene>
    <name evidence="2" type="ORF">CHLRE_02g074200v5</name>
</gene>
<dbReference type="Gramene" id="PNW86123">
    <property type="protein sequence ID" value="PNW86123"/>
    <property type="gene ID" value="CHLRE_02g074200v5"/>
</dbReference>
<name>A0A2K3E008_CHLRE</name>